<protein>
    <recommendedName>
        <fullName evidence="7">PH domain-containing protein</fullName>
    </recommendedName>
</protein>
<accession>A0A8J2I9Z0</accession>
<dbReference type="InterPro" id="IPR051707">
    <property type="entry name" value="PI-Interact_SigTrans_Reg"/>
</dbReference>
<dbReference type="PANTHER" id="PTHR14336:SF8">
    <property type="entry name" value="PROTEIN OPY1"/>
    <property type="match status" value="1"/>
</dbReference>
<feature type="region of interest" description="Disordered" evidence="5">
    <location>
        <begin position="1688"/>
        <end position="1716"/>
    </location>
</feature>
<dbReference type="GO" id="GO:0046873">
    <property type="term" value="F:metal ion transmembrane transporter activity"/>
    <property type="evidence" value="ECO:0007669"/>
    <property type="project" value="InterPro"/>
</dbReference>
<reference evidence="8" key="1">
    <citation type="submission" date="2021-05" db="EMBL/GenBank/DDBJ databases">
        <authorList>
            <person name="Stam R."/>
        </authorList>
    </citation>
    <scope>NUCLEOTIDE SEQUENCE</scope>
    <source>
        <strain evidence="8">CS162</strain>
    </source>
</reference>
<feature type="compositionally biased region" description="Pro residues" evidence="5">
    <location>
        <begin position="1618"/>
        <end position="1628"/>
    </location>
</feature>
<dbReference type="InterPro" id="IPR045863">
    <property type="entry name" value="CorA_TM1_TM2"/>
</dbReference>
<dbReference type="InterPro" id="IPR001849">
    <property type="entry name" value="PH_domain"/>
</dbReference>
<evidence type="ECO:0000313" key="9">
    <source>
        <dbReference type="Proteomes" id="UP000676310"/>
    </source>
</evidence>
<dbReference type="Gene3D" id="2.30.29.30">
    <property type="entry name" value="Pleckstrin-homology domain (PH domain)/Phosphotyrosine-binding domain (PTB)"/>
    <property type="match status" value="2"/>
</dbReference>
<dbReference type="InterPro" id="IPR002523">
    <property type="entry name" value="MgTranspt_CorA/ZnTranspt_ZntB"/>
</dbReference>
<dbReference type="CDD" id="cd13299">
    <property type="entry name" value="PH2_PH_fungal"/>
    <property type="match status" value="1"/>
</dbReference>
<feature type="transmembrane region" description="Helical" evidence="6">
    <location>
        <begin position="1445"/>
        <end position="1469"/>
    </location>
</feature>
<feature type="compositionally biased region" description="Polar residues" evidence="5">
    <location>
        <begin position="221"/>
        <end position="249"/>
    </location>
</feature>
<dbReference type="SUPFAM" id="SSF50729">
    <property type="entry name" value="PH domain-like"/>
    <property type="match status" value="2"/>
</dbReference>
<keyword evidence="3 6" id="KW-1133">Transmembrane helix</keyword>
<evidence type="ECO:0000256" key="5">
    <source>
        <dbReference type="SAM" id="MobiDB-lite"/>
    </source>
</evidence>
<gene>
    <name evidence="8" type="ORF">ALTATR162_LOCUS10383</name>
</gene>
<organism evidence="8 9">
    <name type="scientific">Alternaria atra</name>
    <dbReference type="NCBI Taxonomy" id="119953"/>
    <lineage>
        <taxon>Eukaryota</taxon>
        <taxon>Fungi</taxon>
        <taxon>Dikarya</taxon>
        <taxon>Ascomycota</taxon>
        <taxon>Pezizomycotina</taxon>
        <taxon>Dothideomycetes</taxon>
        <taxon>Pleosporomycetidae</taxon>
        <taxon>Pleosporales</taxon>
        <taxon>Pleosporineae</taxon>
        <taxon>Pleosporaceae</taxon>
        <taxon>Alternaria</taxon>
        <taxon>Alternaria sect. Ulocladioides</taxon>
    </lineage>
</organism>
<feature type="region of interest" description="Disordered" evidence="5">
    <location>
        <begin position="1538"/>
        <end position="1562"/>
    </location>
</feature>
<keyword evidence="2 6" id="KW-0812">Transmembrane</keyword>
<keyword evidence="4 6" id="KW-0472">Membrane</keyword>
<dbReference type="RefSeq" id="XP_043173954.1">
    <property type="nucleotide sequence ID" value="XM_043318019.1"/>
</dbReference>
<dbReference type="InterPro" id="IPR011993">
    <property type="entry name" value="PH-like_dom_sf"/>
</dbReference>
<feature type="compositionally biased region" description="Low complexity" evidence="5">
    <location>
        <begin position="1545"/>
        <end position="1556"/>
    </location>
</feature>
<dbReference type="InterPro" id="IPR054464">
    <property type="entry name" value="ULD_fung"/>
</dbReference>
<evidence type="ECO:0000256" key="4">
    <source>
        <dbReference type="ARBA" id="ARBA00023136"/>
    </source>
</evidence>
<evidence type="ECO:0000256" key="2">
    <source>
        <dbReference type="ARBA" id="ARBA00022692"/>
    </source>
</evidence>
<keyword evidence="9" id="KW-1185">Reference proteome</keyword>
<feature type="compositionally biased region" description="Low complexity" evidence="5">
    <location>
        <begin position="176"/>
        <end position="190"/>
    </location>
</feature>
<feature type="transmembrane region" description="Helical" evidence="6">
    <location>
        <begin position="1481"/>
        <end position="1503"/>
    </location>
</feature>
<evidence type="ECO:0000256" key="6">
    <source>
        <dbReference type="SAM" id="Phobius"/>
    </source>
</evidence>
<evidence type="ECO:0000256" key="1">
    <source>
        <dbReference type="ARBA" id="ARBA00004141"/>
    </source>
</evidence>
<feature type="region of interest" description="Disordered" evidence="5">
    <location>
        <begin position="1742"/>
        <end position="1786"/>
    </location>
</feature>
<dbReference type="Pfam" id="PF01544">
    <property type="entry name" value="CorA"/>
    <property type="match status" value="1"/>
</dbReference>
<dbReference type="Pfam" id="PF22893">
    <property type="entry name" value="ULD_2"/>
    <property type="match status" value="1"/>
</dbReference>
<feature type="region of interest" description="Disordered" evidence="5">
    <location>
        <begin position="156"/>
        <end position="251"/>
    </location>
</feature>
<feature type="region of interest" description="Disordered" evidence="5">
    <location>
        <begin position="1613"/>
        <end position="1633"/>
    </location>
</feature>
<dbReference type="GO" id="GO:0016020">
    <property type="term" value="C:membrane"/>
    <property type="evidence" value="ECO:0007669"/>
    <property type="project" value="UniProtKB-SubCell"/>
</dbReference>
<evidence type="ECO:0000259" key="7">
    <source>
        <dbReference type="PROSITE" id="PS50003"/>
    </source>
</evidence>
<dbReference type="SUPFAM" id="SSF144083">
    <property type="entry name" value="Magnesium transport protein CorA, transmembrane region"/>
    <property type="match status" value="1"/>
</dbReference>
<proteinExistence type="predicted"/>
<feature type="compositionally biased region" description="Polar residues" evidence="5">
    <location>
        <begin position="881"/>
        <end position="911"/>
    </location>
</feature>
<dbReference type="SMART" id="SM00233">
    <property type="entry name" value="PH"/>
    <property type="match status" value="2"/>
</dbReference>
<evidence type="ECO:0000256" key="3">
    <source>
        <dbReference type="ARBA" id="ARBA00022989"/>
    </source>
</evidence>
<name>A0A8J2I9Z0_9PLEO</name>
<feature type="domain" description="PH" evidence="7">
    <location>
        <begin position="44"/>
        <end position="144"/>
    </location>
</feature>
<dbReference type="Gene3D" id="1.20.58.340">
    <property type="entry name" value="Magnesium transport protein CorA, transmembrane region"/>
    <property type="match status" value="1"/>
</dbReference>
<feature type="compositionally biased region" description="Basic and acidic residues" evidence="5">
    <location>
        <begin position="446"/>
        <end position="459"/>
    </location>
</feature>
<dbReference type="PANTHER" id="PTHR14336">
    <property type="entry name" value="TANDEM PH DOMAIN CONTAINING PROTEIN"/>
    <property type="match status" value="1"/>
</dbReference>
<sequence>MAATLDGQHTPTKPIAMRSAGIKLDPPNVHSIKTVSASIDIMSPVNQNGCFEFDRIIKAGTVQWKPVYIVLRPNCLSIYKDKNETKLRHQINLSEITAVARQRDSKKKMEHVFGIFSPARNYHLGASTDKEAQEWVHLIRTEARIGEHETEMTIMSPTAGKKTFAGFGRPNRENIVSSSSETEPRPTSSVAPENMHSARRPSQALNYSGGERASISDFDFSDTNQASNNSLPPRTPQQQRNASQQSSIGATPDDERVVYHGWLYVLKSKGGVRQWKKVWVVLRPKCLAFYKNDDEYSATHIIPFTSIIDAVDIDPVSRSKQYCMQVICEEKNYKFCASNEDSLAKWLGAFKSLLVKKKDAAKQLWKEIYQNSNQSRRSRQEKIDSIEDGSYRIQTIDGATILPSAWDAIVRPNSTIQIEFTDSSHMSSPPRSRSRSRSRPSSRNARRVERVRDSPEDVRAVTFEVLHPISPTRGSESATTTEDESTGSYALDSDEESPFDEHDITIDRMPPPRDVVAPVDSEGNKLSFQVETKRLHLVPPKGPGSQGEVKETISGNKDVTESNVETRRMIKVSMMESEGRSMLQICTLPGPENTLLQASVAFTWYHISAAQLDFDRFRNLCSTIPHLSSRLQILTGEMLTKLQRDKVKPFLGGKFIEPGTVLRADESDQTDPHSVIFSCVPYLGLEQAKTKSPGLDNPLFPPRTLMQSFYPYEPVRERDEEQSYRKFNNDHSHNIIHVPNLWIMNIGSSVVVTCGHEPLPTTMGRSINIVEGDIKQLGKKSTVENELTTVRITNLDGRKFDFPISSCRSYFQLEARTLELNYTPGDRVLDSWIKMELQTRDSSMIVGPRDWKRVVTRAADLVVINITISSDQDDRRPGEDASNSGQAAVESSTSVPPFFNWPQSNNNGTSRSDGKFTAPSTLNPHGLTTCLDQVEKAMTSKTLEHPRDSVDYAFASTDYYQALPEAKYSDVCTHQAELKDRAKRARQPVSGITFHQRIVRTQISDILERSAELFDTIQATLKLFVNDLDCSVTLRKISGALENINNYVSSIEQRGSFEPGHKPYSDPEWKHPDLVDRAWYIRTSAHSHPVSLPDASDRLKKSVLRCRRCSKMRSFDNPQVALHHVERHATKSMDATGVNTGSRPDKPLQITPLDTNVHDWVINDAQYRLEYTNDGALAILTQAGTAAKDMFVQARDLAEGVQNEDGQMSSLYNRPQEFVEAFRRIIVFYLAIERALHETRKVYEQDDFLRDTYNLPYSEMGLGVLRGFGKDAQRSLRVTRLALCKMARPEPPLDISKHLSLGPEFVCAWLMRRLLVKPFEKSKTVGDMFREYVTTVQFEVNDRPSKRLLRAINLIQEELQVLISVNTWQTNLVQNYLSVLEDSTYEADMPSRRGMFPYERTLIDTCLDHLSLAREDYVDLIRRCGPLSDRTKQMLEINEEDHGKAIMVFTVVTVIFLPLSFVTSYFGMNTADIRDMNQKQSLFWSVAIPLTIVTVGSCLLIGYNGDDIRHSMASIYHKALGRDEKTIEAGGISVPQRKRPLKLNSGSSSTTDSFSGAGEAEFASPLPEIPTRAYQFETEDAWYNSRYETTPQWHVSQERIYRPEVRTQSYAEPISMAPQPPPPPPLPVPRYRSSRLDDYDMYDEFVSGTPRREKRRYDDIYADPRERSHSNYYYSNRTRPYRSVRRSSIESILRSGPPPISTRSDVRRAGIHGATTASHRRVYDEDEWSRDHGDEYKWVKKSRTRNQRHDRDDRRHTVRHAVPVSDEYGVPERRQRSTGIVREDTW</sequence>
<evidence type="ECO:0000313" key="8">
    <source>
        <dbReference type="EMBL" id="CAG5182885.1"/>
    </source>
</evidence>
<dbReference type="CDD" id="cd13298">
    <property type="entry name" value="PH1_PH_fungal"/>
    <property type="match status" value="1"/>
</dbReference>
<dbReference type="Pfam" id="PF00169">
    <property type="entry name" value="PH"/>
    <property type="match status" value="2"/>
</dbReference>
<dbReference type="OrthoDB" id="5430750at2759"/>
<dbReference type="Proteomes" id="UP000676310">
    <property type="component" value="Unassembled WGS sequence"/>
</dbReference>
<feature type="region of interest" description="Disordered" evidence="5">
    <location>
        <begin position="871"/>
        <end position="922"/>
    </location>
</feature>
<feature type="region of interest" description="Disordered" evidence="5">
    <location>
        <begin position="419"/>
        <end position="511"/>
    </location>
</feature>
<comment type="caution">
    <text evidence="8">The sequence shown here is derived from an EMBL/GenBank/DDBJ whole genome shotgun (WGS) entry which is preliminary data.</text>
</comment>
<feature type="region of interest" description="Disordered" evidence="5">
    <location>
        <begin position="1"/>
        <end position="20"/>
    </location>
</feature>
<comment type="subcellular location">
    <subcellularLocation>
        <location evidence="1">Membrane</location>
        <topology evidence="1">Multi-pass membrane protein</topology>
    </subcellularLocation>
</comment>
<dbReference type="EMBL" id="CAJRGZ010000027">
    <property type="protein sequence ID" value="CAG5182885.1"/>
    <property type="molecule type" value="Genomic_DNA"/>
</dbReference>
<dbReference type="PROSITE" id="PS50003">
    <property type="entry name" value="PH_DOMAIN"/>
    <property type="match status" value="2"/>
</dbReference>
<dbReference type="GeneID" id="67010538"/>
<feature type="domain" description="PH" evidence="7">
    <location>
        <begin position="256"/>
        <end position="355"/>
    </location>
</feature>
<feature type="compositionally biased region" description="Basic and acidic residues" evidence="5">
    <location>
        <begin position="1770"/>
        <end position="1786"/>
    </location>
</feature>